<dbReference type="InterPro" id="IPR051679">
    <property type="entry name" value="DASS-Related_Transporters"/>
</dbReference>
<evidence type="ECO:0000256" key="3">
    <source>
        <dbReference type="ARBA" id="ARBA00022692"/>
    </source>
</evidence>
<dbReference type="Pfam" id="PF02080">
    <property type="entry name" value="TrkA_C"/>
    <property type="match status" value="2"/>
</dbReference>
<dbReference type="Gene3D" id="3.30.70.1450">
    <property type="entry name" value="Regulator of K+ conductance, C-terminal domain"/>
    <property type="match status" value="2"/>
</dbReference>
<dbReference type="Pfam" id="PF03600">
    <property type="entry name" value="CitMHS"/>
    <property type="match status" value="1"/>
</dbReference>
<dbReference type="GO" id="GO:0005886">
    <property type="term" value="C:plasma membrane"/>
    <property type="evidence" value="ECO:0007669"/>
    <property type="project" value="TreeGrafter"/>
</dbReference>
<organism evidence="9">
    <name type="scientific">mine drainage metagenome</name>
    <dbReference type="NCBI Taxonomy" id="410659"/>
    <lineage>
        <taxon>unclassified sequences</taxon>
        <taxon>metagenomes</taxon>
        <taxon>ecological metagenomes</taxon>
    </lineage>
</organism>
<dbReference type="PANTHER" id="PTHR43652:SF2">
    <property type="entry name" value="BASIC AMINO ACID ANTIPORTER YFCC-RELATED"/>
    <property type="match status" value="1"/>
</dbReference>
<protein>
    <submittedName>
        <fullName evidence="9">Sulfur deprivation response regulator</fullName>
    </submittedName>
</protein>
<feature type="transmembrane region" description="Helical" evidence="7">
    <location>
        <begin position="504"/>
        <end position="522"/>
    </location>
</feature>
<dbReference type="InterPro" id="IPR036721">
    <property type="entry name" value="RCK_C_sf"/>
</dbReference>
<dbReference type="PANTHER" id="PTHR43652">
    <property type="entry name" value="BASIC AMINO ACID ANTIPORTER YFCC-RELATED"/>
    <property type="match status" value="1"/>
</dbReference>
<keyword evidence="2" id="KW-0813">Transport</keyword>
<comment type="subcellular location">
    <subcellularLocation>
        <location evidence="1">Membrane</location>
        <topology evidence="1">Multi-pass membrane protein</topology>
    </subcellularLocation>
</comment>
<feature type="domain" description="RCK C-terminal" evidence="8">
    <location>
        <begin position="295"/>
        <end position="381"/>
    </location>
</feature>
<dbReference type="AlphaFoldDB" id="T1BRD9"/>
<reference evidence="9" key="1">
    <citation type="submission" date="2013-08" db="EMBL/GenBank/DDBJ databases">
        <authorList>
            <person name="Mendez C."/>
            <person name="Richter M."/>
            <person name="Ferrer M."/>
            <person name="Sanchez J."/>
        </authorList>
    </citation>
    <scope>NUCLEOTIDE SEQUENCE</scope>
</reference>
<feature type="transmembrane region" description="Helical" evidence="7">
    <location>
        <begin position="5"/>
        <end position="21"/>
    </location>
</feature>
<feature type="transmembrane region" description="Helical" evidence="7">
    <location>
        <begin position="55"/>
        <end position="75"/>
    </location>
</feature>
<feature type="transmembrane region" description="Helical" evidence="7">
    <location>
        <begin position="481"/>
        <end position="497"/>
    </location>
</feature>
<evidence type="ECO:0000259" key="8">
    <source>
        <dbReference type="PROSITE" id="PS51202"/>
    </source>
</evidence>
<reference evidence="9" key="2">
    <citation type="journal article" date="2014" name="ISME J.">
        <title>Microbial stratification in low pH oxic and suboxic macroscopic growths along an acid mine drainage.</title>
        <authorList>
            <person name="Mendez-Garcia C."/>
            <person name="Mesa V."/>
            <person name="Sprenger R.R."/>
            <person name="Richter M."/>
            <person name="Diez M.S."/>
            <person name="Solano J."/>
            <person name="Bargiela R."/>
            <person name="Golyshina O.V."/>
            <person name="Manteca A."/>
            <person name="Ramos J.L."/>
            <person name="Gallego J.R."/>
            <person name="Llorente I."/>
            <person name="Martins Dos Santos V.A."/>
            <person name="Jensen O.N."/>
            <person name="Pelaez A.I."/>
            <person name="Sanchez J."/>
            <person name="Ferrer M."/>
        </authorList>
    </citation>
    <scope>NUCLEOTIDE SEQUENCE</scope>
</reference>
<accession>T1BRD9</accession>
<feature type="transmembrane region" description="Helical" evidence="7">
    <location>
        <begin position="131"/>
        <end position="151"/>
    </location>
</feature>
<keyword evidence="6 7" id="KW-0472">Membrane</keyword>
<dbReference type="GO" id="GO:0006813">
    <property type="term" value="P:potassium ion transport"/>
    <property type="evidence" value="ECO:0007669"/>
    <property type="project" value="InterPro"/>
</dbReference>
<evidence type="ECO:0000256" key="7">
    <source>
        <dbReference type="SAM" id="Phobius"/>
    </source>
</evidence>
<evidence type="ECO:0000256" key="1">
    <source>
        <dbReference type="ARBA" id="ARBA00004141"/>
    </source>
</evidence>
<comment type="caution">
    <text evidence="9">The sequence shown here is derived from an EMBL/GenBank/DDBJ whole genome shotgun (WGS) entry which is preliminary data.</text>
</comment>
<keyword evidence="3 7" id="KW-0812">Transmembrane</keyword>
<name>T1BRD9_9ZZZZ</name>
<feature type="transmembrane region" description="Helical" evidence="7">
    <location>
        <begin position="420"/>
        <end position="436"/>
    </location>
</feature>
<feature type="transmembrane region" description="Helical" evidence="7">
    <location>
        <begin position="566"/>
        <end position="586"/>
    </location>
</feature>
<dbReference type="PROSITE" id="PS51202">
    <property type="entry name" value="RCK_C"/>
    <property type="match status" value="2"/>
</dbReference>
<feature type="transmembrane region" description="Helical" evidence="7">
    <location>
        <begin position="95"/>
        <end position="119"/>
    </location>
</feature>
<feature type="domain" description="RCK C-terminal" evidence="8">
    <location>
        <begin position="204"/>
        <end position="288"/>
    </location>
</feature>
<feature type="transmembrane region" description="Helical" evidence="7">
    <location>
        <begin position="396"/>
        <end position="414"/>
    </location>
</feature>
<feature type="transmembrane region" description="Helical" evidence="7">
    <location>
        <begin position="443"/>
        <end position="461"/>
    </location>
</feature>
<dbReference type="SUPFAM" id="SSF116726">
    <property type="entry name" value="TrkA C-terminal domain-like"/>
    <property type="match status" value="2"/>
</dbReference>
<dbReference type="GO" id="GO:0008324">
    <property type="term" value="F:monoatomic cation transmembrane transporter activity"/>
    <property type="evidence" value="ECO:0007669"/>
    <property type="project" value="InterPro"/>
</dbReference>
<feature type="transmembrane region" description="Helical" evidence="7">
    <location>
        <begin position="171"/>
        <end position="199"/>
    </location>
</feature>
<evidence type="ECO:0000256" key="4">
    <source>
        <dbReference type="ARBA" id="ARBA00022737"/>
    </source>
</evidence>
<evidence type="ECO:0000256" key="5">
    <source>
        <dbReference type="ARBA" id="ARBA00022989"/>
    </source>
</evidence>
<proteinExistence type="predicted"/>
<evidence type="ECO:0000256" key="6">
    <source>
        <dbReference type="ARBA" id="ARBA00023136"/>
    </source>
</evidence>
<dbReference type="InterPro" id="IPR006037">
    <property type="entry name" value="RCK_C"/>
</dbReference>
<evidence type="ECO:0000256" key="2">
    <source>
        <dbReference type="ARBA" id="ARBA00022448"/>
    </source>
</evidence>
<dbReference type="EMBL" id="AUZY01001250">
    <property type="protein sequence ID" value="EQD75451.1"/>
    <property type="molecule type" value="Genomic_DNA"/>
</dbReference>
<feature type="transmembrane region" description="Helical" evidence="7">
    <location>
        <begin position="27"/>
        <end position="48"/>
    </location>
</feature>
<evidence type="ECO:0000313" key="9">
    <source>
        <dbReference type="EMBL" id="EQD75451.1"/>
    </source>
</evidence>
<keyword evidence="5 7" id="KW-1133">Transmembrane helix</keyword>
<sequence length="590" mass="63793">MWQRLVVFAVLASFIALLVWGRWRYDLIAIIALLCLAVTGILPPAQVFEGFASPAVITIAAVMVVSRALWSAGIIDAVSHFITRHVKQPRFQFMALTGLLGLCSTVISDVGALAVFLPIAVQVSKRQERPLGPVLMPLAFSAILGGIVTLTGTTPNILISAYRDQVTGHPFGFFAFAPVGGVVALAGLLFLWAFSAILLPHRLRKIKPDESDQTSYLTEVIVQPDSPFVDRALGELHEGIDLDFVIAGVIRDETRKPANRYLRLHAGDILLIQASPEDLKAFLDASKMFLSEHKDVAAKFQQSDEMGLEQVILRPESGLVGQSAQSLNLRRRYGINLLAISRQGGRLSARLSATKLLAGDVLLLHGDKQVLMDLIARFRLVPLVSAEMRLIKPTRILSALLIFAAGVVVVVMGWAPVDVSFVAAAVLMVLFGYLSLRELYDSLELPILVLLGAFISIGAAFERTGDAAWIAHLVLDLGHNWPVAAIVGLLMVITLGFSNFINNAATAVIFAPIAVSVAHGLGISPDPLLMAVALGSCLPFLTPVGHQCNALVLNPGGYRFGDYWKLGLPLSLFLVLVAVPMILWVWPARL</sequence>
<keyword evidence="4" id="KW-0677">Repeat</keyword>
<gene>
    <name evidence="9" type="ORF">B1B_02124</name>
</gene>
<dbReference type="InterPro" id="IPR004680">
    <property type="entry name" value="Cit_transptr-like_dom"/>
</dbReference>